<dbReference type="CDD" id="cd00077">
    <property type="entry name" value="HDc"/>
    <property type="match status" value="1"/>
</dbReference>
<dbReference type="InterPro" id="IPR003607">
    <property type="entry name" value="HD/PDEase_dom"/>
</dbReference>
<dbReference type="PANTHER" id="PTHR45228:SF1">
    <property type="entry name" value="CYCLIC DI-GMP PHOSPHODIESTERASE TM_0186"/>
    <property type="match status" value="1"/>
</dbReference>
<dbReference type="KEGG" id="nur:ATY38_01675"/>
<proteinExistence type="predicted"/>
<evidence type="ECO:0000313" key="4">
    <source>
        <dbReference type="Proteomes" id="UP000182882"/>
    </source>
</evidence>
<organism evidence="2 5">
    <name type="scientific">Nitrosomonas ureae</name>
    <dbReference type="NCBI Taxonomy" id="44577"/>
    <lineage>
        <taxon>Bacteria</taxon>
        <taxon>Pseudomonadati</taxon>
        <taxon>Pseudomonadota</taxon>
        <taxon>Betaproteobacteria</taxon>
        <taxon>Nitrosomonadales</taxon>
        <taxon>Nitrosomonadaceae</taxon>
        <taxon>Nitrosomonas</taxon>
    </lineage>
</organism>
<feature type="domain" description="HD-GYP" evidence="1">
    <location>
        <begin position="170"/>
        <end position="378"/>
    </location>
</feature>
<dbReference type="SUPFAM" id="SSF109604">
    <property type="entry name" value="HD-domain/PDEase-like"/>
    <property type="match status" value="1"/>
</dbReference>
<dbReference type="Proteomes" id="UP000244110">
    <property type="component" value="Unassembled WGS sequence"/>
</dbReference>
<dbReference type="Gene3D" id="3.30.450.40">
    <property type="match status" value="1"/>
</dbReference>
<dbReference type="InterPro" id="IPR052020">
    <property type="entry name" value="Cyclic_di-GMP/3'3'-cGAMP_PDE"/>
</dbReference>
<accession>A0A0S3AFT9</accession>
<dbReference type="AlphaFoldDB" id="A0A0S3AFT9"/>
<dbReference type="SUPFAM" id="SSF55781">
    <property type="entry name" value="GAF domain-like"/>
    <property type="match status" value="1"/>
</dbReference>
<dbReference type="Proteomes" id="UP000182882">
    <property type="component" value="Unassembled WGS sequence"/>
</dbReference>
<reference evidence="3" key="2">
    <citation type="submission" date="2016-10" db="EMBL/GenBank/DDBJ databases">
        <authorList>
            <person name="de Groot N.N."/>
        </authorList>
    </citation>
    <scope>NUCLEOTIDE SEQUENCE [LARGE SCALE GENOMIC DNA]</scope>
    <source>
        <strain evidence="3">Nm10</strain>
    </source>
</reference>
<evidence type="ECO:0000259" key="1">
    <source>
        <dbReference type="PROSITE" id="PS51832"/>
    </source>
</evidence>
<keyword evidence="4" id="KW-1185">Reference proteome</keyword>
<dbReference type="InterPro" id="IPR029016">
    <property type="entry name" value="GAF-like_dom_sf"/>
</dbReference>
<dbReference type="RefSeq" id="WP_062557766.1">
    <property type="nucleotide sequence ID" value="NZ_CP013341.1"/>
</dbReference>
<protein>
    <submittedName>
        <fullName evidence="2">HD domain-containing protein</fullName>
    </submittedName>
</protein>
<dbReference type="SMART" id="SM00471">
    <property type="entry name" value="HDc"/>
    <property type="match status" value="1"/>
</dbReference>
<reference evidence="2 5" key="3">
    <citation type="submission" date="2018-04" db="EMBL/GenBank/DDBJ databases">
        <title>Active sludge and wastewater microbial communities from Klosterneuburg, Austria.</title>
        <authorList>
            <person name="Wagner M."/>
        </authorList>
    </citation>
    <scope>NUCLEOTIDE SEQUENCE [LARGE SCALE GENOMIC DNA]</scope>
    <source>
        <strain evidence="2 5">Nm4</strain>
    </source>
</reference>
<dbReference type="Pfam" id="PF13487">
    <property type="entry name" value="HD_5"/>
    <property type="match status" value="1"/>
</dbReference>
<dbReference type="EMBL" id="QAOL01000017">
    <property type="protein sequence ID" value="PTQ84622.1"/>
    <property type="molecule type" value="Genomic_DNA"/>
</dbReference>
<dbReference type="Gene3D" id="1.10.3210.10">
    <property type="entry name" value="Hypothetical protein af1432"/>
    <property type="match status" value="1"/>
</dbReference>
<dbReference type="InterPro" id="IPR037522">
    <property type="entry name" value="HD_GYP_dom"/>
</dbReference>
<evidence type="ECO:0000313" key="3">
    <source>
        <dbReference type="EMBL" id="SDT89938.1"/>
    </source>
</evidence>
<dbReference type="EMBL" id="FNLN01000009">
    <property type="protein sequence ID" value="SDT89938.1"/>
    <property type="molecule type" value="Genomic_DNA"/>
</dbReference>
<dbReference type="PANTHER" id="PTHR45228">
    <property type="entry name" value="CYCLIC DI-GMP PHOSPHODIESTERASE TM_0186-RELATED"/>
    <property type="match status" value="1"/>
</dbReference>
<gene>
    <name evidence="2" type="ORF">C8R28_101750</name>
    <name evidence="3" type="ORF">SAMN05216406_1092</name>
</gene>
<name>A0A0S3AFT9_9PROT</name>
<evidence type="ECO:0000313" key="2">
    <source>
        <dbReference type="EMBL" id="PTQ84622.1"/>
    </source>
</evidence>
<evidence type="ECO:0000313" key="5">
    <source>
        <dbReference type="Proteomes" id="UP000244110"/>
    </source>
</evidence>
<reference evidence="4" key="1">
    <citation type="submission" date="2016-10" db="EMBL/GenBank/DDBJ databases">
        <authorList>
            <person name="Varghese N."/>
            <person name="Submissions S."/>
        </authorList>
    </citation>
    <scope>NUCLEOTIDE SEQUENCE [LARGE SCALE GENOMIC DNA]</scope>
    <source>
        <strain evidence="4">Nm10</strain>
    </source>
</reference>
<dbReference type="PROSITE" id="PS51832">
    <property type="entry name" value="HD_GYP"/>
    <property type="match status" value="1"/>
</dbReference>
<dbReference type="GO" id="GO:0008081">
    <property type="term" value="F:phosphoric diester hydrolase activity"/>
    <property type="evidence" value="ECO:0007669"/>
    <property type="project" value="UniProtKB-ARBA"/>
</dbReference>
<sequence length="382" mass="43537">MQSEEDLFTHQDTLANLHENLPLTEKLRFLHQTIRQDFPFIDRLAIALFDEKTEMLKTYTHSTEGSENPVSTYEAPLSAAPSLLTIIEHRRPRLVQDLNIFSHGTHEHTKRVAATGYKSSYTMPLYQNSVFMGFLFFNSLQEHPFTPQTLRQIDIYGHLIALMVISELTAIRTLLAAVRAARSMTHYRDLETGSHIDRTAHYARLIARELASRYGITDEQIEHIFLFSPMHDVGKIGIPDNILRKPSKLDAAEFDIMKTHPVKGREIIDAVLDDFGLSAFGHTDILRNIAEYHHEAVDGSGYPNGLKGEEIPIEARISAVADVFDALTSRRSYKAPWSNEEAFAVLRQMSNSKLDWDCVEALLNNADKVLEIQHRFRDNNLI</sequence>